<dbReference type="EMBL" id="BAAANY010000045">
    <property type="protein sequence ID" value="GAA1720863.1"/>
    <property type="molecule type" value="Genomic_DNA"/>
</dbReference>
<name>A0ABN2J9W8_9ACTN</name>
<evidence type="ECO:0008006" key="3">
    <source>
        <dbReference type="Google" id="ProtNLM"/>
    </source>
</evidence>
<evidence type="ECO:0000313" key="1">
    <source>
        <dbReference type="EMBL" id="GAA1720863.1"/>
    </source>
</evidence>
<evidence type="ECO:0000313" key="2">
    <source>
        <dbReference type="Proteomes" id="UP001500618"/>
    </source>
</evidence>
<proteinExistence type="predicted"/>
<reference evidence="1 2" key="1">
    <citation type="journal article" date="2019" name="Int. J. Syst. Evol. Microbiol.">
        <title>The Global Catalogue of Microorganisms (GCM) 10K type strain sequencing project: providing services to taxonomists for standard genome sequencing and annotation.</title>
        <authorList>
            <consortium name="The Broad Institute Genomics Platform"/>
            <consortium name="The Broad Institute Genome Sequencing Center for Infectious Disease"/>
            <person name="Wu L."/>
            <person name="Ma J."/>
        </authorList>
    </citation>
    <scope>NUCLEOTIDE SEQUENCE [LARGE SCALE GENOMIC DNA]</scope>
    <source>
        <strain evidence="1 2">JCM 14718</strain>
    </source>
</reference>
<comment type="caution">
    <text evidence="1">The sequence shown here is derived from an EMBL/GenBank/DDBJ whole genome shotgun (WGS) entry which is preliminary data.</text>
</comment>
<dbReference type="Proteomes" id="UP001500618">
    <property type="component" value="Unassembled WGS sequence"/>
</dbReference>
<protein>
    <recommendedName>
        <fullName evidence="3">RiboL-PSP-HEPN domain-containing protein</fullName>
    </recommendedName>
</protein>
<keyword evidence="2" id="KW-1185">Reference proteome</keyword>
<gene>
    <name evidence="1" type="ORF">GCM10009765_81390</name>
</gene>
<accession>A0ABN2J9W8</accession>
<sequence length="197" mass="22050">MTSISLRKWHTDRAVKLDRLMQTHVIVAGSGSGRRWAAEELNHAIVLRLASEFQGFCRELHTEAVDFVADVLSRGDHGLKVMVRFPYEHGRRLDRGNADPSALGSDFGLLGMRIWDALRSTYPAKGELWRRKLELLNAARNGIAHDDQTKLGVVRAAGWPLTLASARSWRAGLDGLVVGMDHVVKRHVQDTLKVSPW</sequence>
<organism evidence="1 2">
    <name type="scientific">Fodinicola feengrottensis</name>
    <dbReference type="NCBI Taxonomy" id="435914"/>
    <lineage>
        <taxon>Bacteria</taxon>
        <taxon>Bacillati</taxon>
        <taxon>Actinomycetota</taxon>
        <taxon>Actinomycetes</taxon>
        <taxon>Mycobacteriales</taxon>
        <taxon>Fodinicola</taxon>
    </lineage>
</organism>